<dbReference type="Proteomes" id="UP000095517">
    <property type="component" value="Unassembled WGS sequence"/>
</dbReference>
<dbReference type="InterPro" id="IPR008927">
    <property type="entry name" value="6-PGluconate_DH-like_C_sf"/>
</dbReference>
<dbReference type="PANTHER" id="PTHR40459:SF1">
    <property type="entry name" value="CONSERVED HYPOTHETICAL ALANINE AND LEUCINE RICH PROTEIN"/>
    <property type="match status" value="1"/>
</dbReference>
<dbReference type="InterPro" id="IPR036291">
    <property type="entry name" value="NAD(P)-bd_dom_sf"/>
</dbReference>
<reference evidence="3 4" key="1">
    <citation type="submission" date="2015-09" db="EMBL/GenBank/DDBJ databases">
        <authorList>
            <consortium name="Pathogen Informatics"/>
        </authorList>
    </citation>
    <scope>NUCLEOTIDE SEQUENCE [LARGE SCALE GENOMIC DNA]</scope>
    <source>
        <strain evidence="3 4">2789STDY5608840</strain>
    </source>
</reference>
<dbReference type="InterPro" id="IPR028939">
    <property type="entry name" value="P5C_Rdtase_cat_N"/>
</dbReference>
<feature type="domain" description="Pyrroline-5-carboxylate reductase catalytic N-terminal" evidence="1">
    <location>
        <begin position="10"/>
        <end position="97"/>
    </location>
</feature>
<dbReference type="AlphaFoldDB" id="A0A174EEL9"/>
<dbReference type="STRING" id="338188.ERS852397_01880"/>
<gene>
    <name evidence="3" type="ORF">ERS852397_01880</name>
</gene>
<dbReference type="Pfam" id="PF10728">
    <property type="entry name" value="DUF2520"/>
    <property type="match status" value="1"/>
</dbReference>
<dbReference type="SUPFAM" id="SSF51735">
    <property type="entry name" value="NAD(P)-binding Rossmann-fold domains"/>
    <property type="match status" value="1"/>
</dbReference>
<evidence type="ECO:0000313" key="4">
    <source>
        <dbReference type="Proteomes" id="UP000095517"/>
    </source>
</evidence>
<dbReference type="Pfam" id="PF03807">
    <property type="entry name" value="F420_oxidored"/>
    <property type="match status" value="1"/>
</dbReference>
<dbReference type="PANTHER" id="PTHR40459">
    <property type="entry name" value="CONSERVED HYPOTHETICAL ALANINE AND LEUCINE RICH PROTEIN"/>
    <property type="match status" value="1"/>
</dbReference>
<dbReference type="Gene3D" id="1.10.1040.20">
    <property type="entry name" value="ProC-like, C-terminal domain"/>
    <property type="match status" value="1"/>
</dbReference>
<feature type="domain" description="DUF2520" evidence="2">
    <location>
        <begin position="133"/>
        <end position="258"/>
    </location>
</feature>
<accession>A0A174EEL9</accession>
<dbReference type="RefSeq" id="WP_022275523.1">
    <property type="nucleotide sequence ID" value="NZ_CABIXA010000008.1"/>
</dbReference>
<sequence>MNRSIEDTPIVFIGAGNLATNLAKALYYKGFRIVQVYSRTEESARALAEQVEAGYTTDLQEISKEARLYIVSLKDAAFVELLPQITEGKQDALLVHTAGSIPMSVWEKYAERYGVFYPMQTFSKQREVNFREIPFFVEAKRPEDVELLKAIAATLSDNVYEITSEQRKSLHLAAVFICNFTNHMYALAADLLEKYNLPFDVMLPLIDETARKVHELTPHEAQTGPAVRYDENVISNHLAMLVDSPALQEIYKLMSKSIHEHHQL</sequence>
<proteinExistence type="predicted"/>
<protein>
    <submittedName>
        <fullName evidence="3">Pyrroline-5-carboxylate reductase</fullName>
    </submittedName>
</protein>
<evidence type="ECO:0000259" key="2">
    <source>
        <dbReference type="Pfam" id="PF10728"/>
    </source>
</evidence>
<dbReference type="InterPro" id="IPR018931">
    <property type="entry name" value="DUF2520"/>
</dbReference>
<dbReference type="EMBL" id="CYZH01000008">
    <property type="protein sequence ID" value="CUO36342.1"/>
    <property type="molecule type" value="Genomic_DNA"/>
</dbReference>
<evidence type="ECO:0000313" key="3">
    <source>
        <dbReference type="EMBL" id="CUO36342.1"/>
    </source>
</evidence>
<dbReference type="Gene3D" id="3.40.50.720">
    <property type="entry name" value="NAD(P)-binding Rossmann-like Domain"/>
    <property type="match status" value="1"/>
</dbReference>
<dbReference type="SUPFAM" id="SSF48179">
    <property type="entry name" value="6-phosphogluconate dehydrogenase C-terminal domain-like"/>
    <property type="match status" value="1"/>
</dbReference>
<name>A0A174EEL9_9BACE</name>
<evidence type="ECO:0000259" key="1">
    <source>
        <dbReference type="Pfam" id="PF03807"/>
    </source>
</evidence>
<dbReference type="InterPro" id="IPR037108">
    <property type="entry name" value="TM1727-like_C_sf"/>
</dbReference>
<organism evidence="3 4">
    <name type="scientific">Bacteroides finegoldii</name>
    <dbReference type="NCBI Taxonomy" id="338188"/>
    <lineage>
        <taxon>Bacteria</taxon>
        <taxon>Pseudomonadati</taxon>
        <taxon>Bacteroidota</taxon>
        <taxon>Bacteroidia</taxon>
        <taxon>Bacteroidales</taxon>
        <taxon>Bacteroidaceae</taxon>
        <taxon>Bacteroides</taxon>
    </lineage>
</organism>